<dbReference type="AlphaFoldDB" id="A0A8J8GDE1"/>
<comment type="similarity">
    <text evidence="6">Belongs to the bacillales FliT family.</text>
</comment>
<dbReference type="InterPro" id="IPR008622">
    <property type="entry name" value="FliT"/>
</dbReference>
<dbReference type="Pfam" id="PF05400">
    <property type="entry name" value="FliT"/>
    <property type="match status" value="1"/>
</dbReference>
<proteinExistence type="inferred from homology"/>
<organism evidence="8 9">
    <name type="scientific">Calidifontibacillus erzurumensis</name>
    <dbReference type="NCBI Taxonomy" id="2741433"/>
    <lineage>
        <taxon>Bacteria</taxon>
        <taxon>Bacillati</taxon>
        <taxon>Bacillota</taxon>
        <taxon>Bacilli</taxon>
        <taxon>Bacillales</taxon>
        <taxon>Bacillaceae</taxon>
        <taxon>Calidifontibacillus/Schinkia group</taxon>
        <taxon>Calidifontibacillus</taxon>
    </lineage>
</organism>
<keyword evidence="9" id="KW-1185">Reference proteome</keyword>
<evidence type="ECO:0000313" key="9">
    <source>
        <dbReference type="Proteomes" id="UP000625804"/>
    </source>
</evidence>
<dbReference type="EMBL" id="JABTTE010000009">
    <property type="protein sequence ID" value="NSL51799.1"/>
    <property type="molecule type" value="Genomic_DNA"/>
</dbReference>
<evidence type="ECO:0000256" key="3">
    <source>
        <dbReference type="ARBA" id="ARBA00022795"/>
    </source>
</evidence>
<comment type="caution">
    <text evidence="8">The sequence shown here is derived from an EMBL/GenBank/DDBJ whole genome shotgun (WGS) entry which is preliminary data.</text>
</comment>
<evidence type="ECO:0000256" key="6">
    <source>
        <dbReference type="ARBA" id="ARBA00093785"/>
    </source>
</evidence>
<name>A0A8J8GDE1_9BACI</name>
<evidence type="ECO:0000256" key="1">
    <source>
        <dbReference type="ARBA" id="ARBA00004514"/>
    </source>
</evidence>
<keyword evidence="8" id="KW-0966">Cell projection</keyword>
<evidence type="ECO:0000256" key="2">
    <source>
        <dbReference type="ARBA" id="ARBA00022490"/>
    </source>
</evidence>
<evidence type="ECO:0000256" key="7">
    <source>
        <dbReference type="ARBA" id="ARBA00093797"/>
    </source>
</evidence>
<accession>A0A8J8GDE1</accession>
<dbReference type="Proteomes" id="UP000625804">
    <property type="component" value="Unassembled WGS sequence"/>
</dbReference>
<keyword evidence="2" id="KW-0963">Cytoplasm</keyword>
<keyword evidence="8" id="KW-0282">Flagellum</keyword>
<gene>
    <name evidence="8" type="ORF">HR057_08465</name>
</gene>
<protein>
    <recommendedName>
        <fullName evidence="7">Flagellar protein FliT</fullName>
    </recommendedName>
</protein>
<comment type="subcellular location">
    <subcellularLocation>
        <location evidence="1">Cytoplasm</location>
        <location evidence="1">Cytosol</location>
    </subcellularLocation>
</comment>
<keyword evidence="8" id="KW-0969">Cilium</keyword>
<evidence type="ECO:0000256" key="5">
    <source>
        <dbReference type="ARBA" id="ARBA00093765"/>
    </source>
</evidence>
<comment type="function">
    <text evidence="5">May act as an export chaperone for the filament capping protein FliD.</text>
</comment>
<evidence type="ECO:0000256" key="4">
    <source>
        <dbReference type="ARBA" id="ARBA00023186"/>
    </source>
</evidence>
<keyword evidence="3" id="KW-1005">Bacterial flagellum biogenesis</keyword>
<dbReference type="RefSeq" id="WP_173731003.1">
    <property type="nucleotide sequence ID" value="NZ_JABTTE010000009.1"/>
</dbReference>
<sequence>MSIVKQLYDLTRLLYETVQRPQAQLEERDRQIEEITKLLDKREQLMGQLAPPFQEEEKHLGQEIIRLNKEIDQKLKDILNMIKMDMKQLKVKKEKANKYSNPYESLAIDGMFIDKRN</sequence>
<keyword evidence="4" id="KW-0143">Chaperone</keyword>
<reference evidence="8" key="1">
    <citation type="submission" date="2020-06" db="EMBL/GenBank/DDBJ databases">
        <title>A novel thermopfilic bacterium from Erzurum, Turkey.</title>
        <authorList>
            <person name="Adiguzel A."/>
            <person name="Ay H."/>
            <person name="Baltaci M.O."/>
        </authorList>
    </citation>
    <scope>NUCLEOTIDE SEQUENCE</scope>
    <source>
        <strain evidence="8">P2</strain>
    </source>
</reference>
<evidence type="ECO:0000313" key="8">
    <source>
        <dbReference type="EMBL" id="NSL51799.1"/>
    </source>
</evidence>